<dbReference type="SMART" id="SM01208">
    <property type="entry name" value="G5"/>
    <property type="match status" value="1"/>
</dbReference>
<dbReference type="Gene3D" id="2.20.230.10">
    <property type="entry name" value="Resuscitation-promoting factor rpfb"/>
    <property type="match status" value="1"/>
</dbReference>
<accession>A0ABP9J8J1</accession>
<feature type="compositionally biased region" description="Low complexity" evidence="4">
    <location>
        <begin position="286"/>
        <end position="299"/>
    </location>
</feature>
<keyword evidence="3" id="KW-0378">Hydrolase</keyword>
<gene>
    <name evidence="7" type="ORF">GCM10023258_11400</name>
</gene>
<dbReference type="Pfam" id="PF03990">
    <property type="entry name" value="DUF348"/>
    <property type="match status" value="3"/>
</dbReference>
<dbReference type="Pfam" id="PF07501">
    <property type="entry name" value="G5"/>
    <property type="match status" value="1"/>
</dbReference>
<dbReference type="Gene3D" id="1.10.530.10">
    <property type="match status" value="1"/>
</dbReference>
<dbReference type="RefSeq" id="WP_345506485.1">
    <property type="nucleotide sequence ID" value="NZ_BAABIW010000009.1"/>
</dbReference>
<evidence type="ECO:0000256" key="2">
    <source>
        <dbReference type="ARBA" id="ARBA00022729"/>
    </source>
</evidence>
<evidence type="ECO:0000256" key="5">
    <source>
        <dbReference type="SAM" id="SignalP"/>
    </source>
</evidence>
<dbReference type="EMBL" id="BAABIW010000009">
    <property type="protein sequence ID" value="GAA5021749.1"/>
    <property type="molecule type" value="Genomic_DNA"/>
</dbReference>
<evidence type="ECO:0000259" key="6">
    <source>
        <dbReference type="PROSITE" id="PS51109"/>
    </source>
</evidence>
<dbReference type="InterPro" id="IPR007137">
    <property type="entry name" value="DUF348"/>
</dbReference>
<feature type="chain" id="PRO_5047398710" evidence="5">
    <location>
        <begin position="26"/>
        <end position="384"/>
    </location>
</feature>
<dbReference type="PROSITE" id="PS51109">
    <property type="entry name" value="G5"/>
    <property type="match status" value="1"/>
</dbReference>
<keyword evidence="2 5" id="KW-0732">Signal</keyword>
<feature type="signal peptide" evidence="5">
    <location>
        <begin position="1"/>
        <end position="25"/>
    </location>
</feature>
<dbReference type="SUPFAM" id="SSF53955">
    <property type="entry name" value="Lysozyme-like"/>
    <property type="match status" value="1"/>
</dbReference>
<name>A0ABP9J8J1_9MICO</name>
<evidence type="ECO:0000256" key="3">
    <source>
        <dbReference type="ARBA" id="ARBA00022801"/>
    </source>
</evidence>
<evidence type="ECO:0000256" key="4">
    <source>
        <dbReference type="SAM" id="MobiDB-lite"/>
    </source>
</evidence>
<dbReference type="InterPro" id="IPR010618">
    <property type="entry name" value="RPF"/>
</dbReference>
<reference evidence="8" key="1">
    <citation type="journal article" date="2019" name="Int. J. Syst. Evol. Microbiol.">
        <title>The Global Catalogue of Microorganisms (GCM) 10K type strain sequencing project: providing services to taxonomists for standard genome sequencing and annotation.</title>
        <authorList>
            <consortium name="The Broad Institute Genomics Platform"/>
            <consortium name="The Broad Institute Genome Sequencing Center for Infectious Disease"/>
            <person name="Wu L."/>
            <person name="Ma J."/>
        </authorList>
    </citation>
    <scope>NUCLEOTIDE SEQUENCE [LARGE SCALE GENOMIC DNA]</scope>
    <source>
        <strain evidence="8">JCM 17687</strain>
    </source>
</reference>
<organism evidence="7 8">
    <name type="scientific">Terrabacter aeriphilus</name>
    <dbReference type="NCBI Taxonomy" id="515662"/>
    <lineage>
        <taxon>Bacteria</taxon>
        <taxon>Bacillati</taxon>
        <taxon>Actinomycetota</taxon>
        <taxon>Actinomycetes</taxon>
        <taxon>Micrococcales</taxon>
        <taxon>Intrasporangiaceae</taxon>
        <taxon>Terrabacter</taxon>
    </lineage>
</organism>
<proteinExistence type="inferred from homology"/>
<dbReference type="CDD" id="cd13925">
    <property type="entry name" value="RPF"/>
    <property type="match status" value="1"/>
</dbReference>
<keyword evidence="8" id="KW-1185">Reference proteome</keyword>
<evidence type="ECO:0000313" key="7">
    <source>
        <dbReference type="EMBL" id="GAA5021749.1"/>
    </source>
</evidence>
<feature type="region of interest" description="Disordered" evidence="4">
    <location>
        <begin position="269"/>
        <end position="305"/>
    </location>
</feature>
<feature type="domain" description="G5" evidence="6">
    <location>
        <begin position="197"/>
        <end position="277"/>
    </location>
</feature>
<dbReference type="Proteomes" id="UP001500427">
    <property type="component" value="Unassembled WGS sequence"/>
</dbReference>
<evidence type="ECO:0000256" key="1">
    <source>
        <dbReference type="ARBA" id="ARBA00010830"/>
    </source>
</evidence>
<comment type="similarity">
    <text evidence="1">Belongs to the transglycosylase family. Rpf subfamily.</text>
</comment>
<comment type="caution">
    <text evidence="7">The sequence shown here is derived from an EMBL/GenBank/DDBJ whole genome shotgun (WGS) entry which is preliminary data.</text>
</comment>
<sequence length="384" mass="39581">MISRNAKIVAAAGAALVLTGGAVGAAQLDKSVTVSVDGTSTAAHVFGSTVGDVLQSQHVDVRPGDVVVPAVDQPVQDGDTVTVRYARTLTLTVDGKTRQIRTTETTVDGALLALGVRGEGARLSASRSKTIGRQGLALTVVTPKAVTVAHDGKKTVKTVAAASVGEALTQLGVRVGGTDKVTPALSTPLRAGQTVVVQRVRTKDVTKTTTIGYGTTKKKSSALYTDQTRVSRDGRAGSRTTVVRTTFVDGKAVASRTISSKVTKAPVERVLLVGTKDRPAPKPTTSSSSSSSSSRSSGGSSSGGGLNLARAGMWDSIAQCESTGNWHINTGNGYYGGLQFLTSTWLGYGGGQFAPRADLASREEQITVANRLYADNGTSQWSCG</sequence>
<evidence type="ECO:0000313" key="8">
    <source>
        <dbReference type="Proteomes" id="UP001500427"/>
    </source>
</evidence>
<dbReference type="InterPro" id="IPR011098">
    <property type="entry name" value="G5_dom"/>
</dbReference>
<dbReference type="Pfam" id="PF06737">
    <property type="entry name" value="Transglycosylas"/>
    <property type="match status" value="1"/>
</dbReference>
<protein>
    <submittedName>
        <fullName evidence="7">Resuscitation-promoting factor</fullName>
    </submittedName>
</protein>
<dbReference type="InterPro" id="IPR023346">
    <property type="entry name" value="Lysozyme-like_dom_sf"/>
</dbReference>